<dbReference type="RefSeq" id="WP_091085610.1">
    <property type="nucleotide sequence ID" value="NZ_FOHX01000008.1"/>
</dbReference>
<keyword evidence="2" id="KW-1185">Reference proteome</keyword>
<gene>
    <name evidence="1" type="ORF">SAMN05421811_108100</name>
</gene>
<dbReference type="EMBL" id="FOHX01000008">
    <property type="protein sequence ID" value="SEU24475.1"/>
    <property type="molecule type" value="Genomic_DNA"/>
</dbReference>
<dbReference type="AlphaFoldDB" id="A0A1I0KJZ2"/>
<sequence>MDEFVPELMELETTLAGYRRAASLANAMLAHGWALMAEVTPTGPGRRTERDRWHVKVIAAPGAAGGVARRLRRAAAGGEVTVRALAEGLDDFLGELLGEPGRD</sequence>
<evidence type="ECO:0000313" key="1">
    <source>
        <dbReference type="EMBL" id="SEU24475.1"/>
    </source>
</evidence>
<dbReference type="Proteomes" id="UP000199361">
    <property type="component" value="Unassembled WGS sequence"/>
</dbReference>
<accession>A0A1I0KJZ2</accession>
<name>A0A1I0KJZ2_9ACTN</name>
<protein>
    <submittedName>
        <fullName evidence="1">Uncharacterized protein</fullName>
    </submittedName>
</protein>
<reference evidence="1 2" key="1">
    <citation type="submission" date="2016-10" db="EMBL/GenBank/DDBJ databases">
        <authorList>
            <person name="de Groot N.N."/>
        </authorList>
    </citation>
    <scope>NUCLEOTIDE SEQUENCE [LARGE SCALE GENOMIC DNA]</scope>
    <source>
        <strain evidence="1 2">CGMCC 4.5598</strain>
    </source>
</reference>
<organism evidence="1 2">
    <name type="scientific">Nonomuraea wenchangensis</name>
    <dbReference type="NCBI Taxonomy" id="568860"/>
    <lineage>
        <taxon>Bacteria</taxon>
        <taxon>Bacillati</taxon>
        <taxon>Actinomycetota</taxon>
        <taxon>Actinomycetes</taxon>
        <taxon>Streptosporangiales</taxon>
        <taxon>Streptosporangiaceae</taxon>
        <taxon>Nonomuraea</taxon>
    </lineage>
</organism>
<proteinExistence type="predicted"/>
<evidence type="ECO:0000313" key="2">
    <source>
        <dbReference type="Proteomes" id="UP000199361"/>
    </source>
</evidence>